<dbReference type="PANTHER" id="PTHR36849">
    <property type="entry name" value="CYTOPLASMIC PROTEIN-RELATED"/>
    <property type="match status" value="1"/>
</dbReference>
<dbReference type="EMBL" id="PVNK01000114">
    <property type="protein sequence ID" value="PRQ02587.1"/>
    <property type="molecule type" value="Genomic_DNA"/>
</dbReference>
<organism evidence="1 2">
    <name type="scientific">Enhygromyxa salina</name>
    <dbReference type="NCBI Taxonomy" id="215803"/>
    <lineage>
        <taxon>Bacteria</taxon>
        <taxon>Pseudomonadati</taxon>
        <taxon>Myxococcota</taxon>
        <taxon>Polyangia</taxon>
        <taxon>Nannocystales</taxon>
        <taxon>Nannocystaceae</taxon>
        <taxon>Enhygromyxa</taxon>
    </lineage>
</organism>
<comment type="caution">
    <text evidence="1">The sequence shown here is derived from an EMBL/GenBank/DDBJ whole genome shotgun (WGS) entry which is preliminary data.</text>
</comment>
<keyword evidence="2" id="KW-1185">Reference proteome</keyword>
<dbReference type="AlphaFoldDB" id="A0A2S9YBU1"/>
<accession>A0A2S9YBU1</accession>
<dbReference type="RefSeq" id="WP_106391652.1">
    <property type="nucleotide sequence ID" value="NZ_PVNK01000114.1"/>
</dbReference>
<reference evidence="1 2" key="1">
    <citation type="submission" date="2018-03" db="EMBL/GenBank/DDBJ databases">
        <title>Draft Genome Sequences of the Obligatory Marine Myxobacteria Enhygromyxa salina SWB005.</title>
        <authorList>
            <person name="Poehlein A."/>
            <person name="Moghaddam J.A."/>
            <person name="Harms H."/>
            <person name="Alanjari M."/>
            <person name="Koenig G.M."/>
            <person name="Daniel R."/>
            <person name="Schaeberle T.F."/>
        </authorList>
    </citation>
    <scope>NUCLEOTIDE SEQUENCE [LARGE SCALE GENOMIC DNA]</scope>
    <source>
        <strain evidence="1 2">SWB005</strain>
    </source>
</reference>
<dbReference type="Pfam" id="PF22752">
    <property type="entry name" value="DUF488-N3i"/>
    <property type="match status" value="1"/>
</dbReference>
<name>A0A2S9YBU1_9BACT</name>
<evidence type="ECO:0000313" key="1">
    <source>
        <dbReference type="EMBL" id="PRQ02587.1"/>
    </source>
</evidence>
<dbReference type="PANTHER" id="PTHR36849:SF1">
    <property type="entry name" value="CYTOPLASMIC PROTEIN"/>
    <property type="match status" value="1"/>
</dbReference>
<dbReference type="InterPro" id="IPR052552">
    <property type="entry name" value="YeaO-like"/>
</dbReference>
<dbReference type="OrthoDB" id="9790745at2"/>
<proteinExistence type="predicted"/>
<evidence type="ECO:0000313" key="2">
    <source>
        <dbReference type="Proteomes" id="UP000237968"/>
    </source>
</evidence>
<sequence length="112" mass="12967">MLKIKRVYEDSSEDDGVRVLVDRVWPRGVSKKSAHIDWWAKDAAPSTELRKWFGHEPERYPEFKRRYKAELKGNEALLRLETLIKEGDVTLVYGAKDEAHNQATVLKEVLSA</sequence>
<protein>
    <recommendedName>
        <fullName evidence="3">Uroporphyrin-III C-methyltransferase</fullName>
    </recommendedName>
</protein>
<dbReference type="Proteomes" id="UP000237968">
    <property type="component" value="Unassembled WGS sequence"/>
</dbReference>
<evidence type="ECO:0008006" key="3">
    <source>
        <dbReference type="Google" id="ProtNLM"/>
    </source>
</evidence>
<gene>
    <name evidence="1" type="ORF">ENSA5_22320</name>
</gene>